<sequence>MNDEQRMTRRFTLLADGPGDEALMPVLHWLWKEHRPDELCIGHFADLEYSNLKSRALEDRLVPALDIYPCDLLFVHRDAEREGAEKRMREIQAAMAAKLAAGSSPPVVCVVPVRMSEAWMLFDERAIRKAAANPNGTMRLHLPPISKVEQMPDPKAKLRELLQEACGLPTQRLRGFNASRAARLVTEFIEDFSPLRELTAFARMEAEFKRVKL</sequence>
<name>A0A7W8DK26_9BACT</name>
<reference evidence="1 2" key="1">
    <citation type="submission" date="2020-08" db="EMBL/GenBank/DDBJ databases">
        <title>Genomic Encyclopedia of Type Strains, Phase IV (KMG-IV): sequencing the most valuable type-strain genomes for metagenomic binning, comparative biology and taxonomic classification.</title>
        <authorList>
            <person name="Goeker M."/>
        </authorList>
    </citation>
    <scope>NUCLEOTIDE SEQUENCE [LARGE SCALE GENOMIC DNA]</scope>
    <source>
        <strain evidence="1 2">DSM 12252</strain>
    </source>
</reference>
<evidence type="ECO:0000313" key="1">
    <source>
        <dbReference type="EMBL" id="MBB5032687.1"/>
    </source>
</evidence>
<accession>A0A7W8DK26</accession>
<comment type="caution">
    <text evidence="1">The sequence shown here is derived from an EMBL/GenBank/DDBJ whole genome shotgun (WGS) entry which is preliminary data.</text>
</comment>
<gene>
    <name evidence="1" type="ORF">HNQ65_002269</name>
</gene>
<dbReference type="EMBL" id="JACHIG010000004">
    <property type="protein sequence ID" value="MBB5032687.1"/>
    <property type="molecule type" value="Genomic_DNA"/>
</dbReference>
<evidence type="ECO:0008006" key="3">
    <source>
        <dbReference type="Google" id="ProtNLM"/>
    </source>
</evidence>
<dbReference type="Proteomes" id="UP000590740">
    <property type="component" value="Unassembled WGS sequence"/>
</dbReference>
<proteinExistence type="predicted"/>
<organism evidence="1 2">
    <name type="scientific">Prosthecobacter vanneervenii</name>
    <dbReference type="NCBI Taxonomy" id="48466"/>
    <lineage>
        <taxon>Bacteria</taxon>
        <taxon>Pseudomonadati</taxon>
        <taxon>Verrucomicrobiota</taxon>
        <taxon>Verrucomicrobiia</taxon>
        <taxon>Verrucomicrobiales</taxon>
        <taxon>Verrucomicrobiaceae</taxon>
        <taxon>Prosthecobacter</taxon>
    </lineage>
</organism>
<dbReference type="AlphaFoldDB" id="A0A7W8DK26"/>
<evidence type="ECO:0000313" key="2">
    <source>
        <dbReference type="Proteomes" id="UP000590740"/>
    </source>
</evidence>
<dbReference type="RefSeq" id="WP_184339601.1">
    <property type="nucleotide sequence ID" value="NZ_JACHIG010000004.1"/>
</dbReference>
<keyword evidence="2" id="KW-1185">Reference proteome</keyword>
<protein>
    <recommendedName>
        <fullName evidence="3">DUF4276 family protein</fullName>
    </recommendedName>
</protein>